<dbReference type="InterPro" id="IPR050595">
    <property type="entry name" value="Bact_response_regulator"/>
</dbReference>
<evidence type="ECO:0000313" key="5">
    <source>
        <dbReference type="EMBL" id="MCT7357929.1"/>
    </source>
</evidence>
<proteinExistence type="predicted"/>
<dbReference type="Pfam" id="PF00072">
    <property type="entry name" value="Response_reg"/>
    <property type="match status" value="1"/>
</dbReference>
<dbReference type="PANTHER" id="PTHR44591">
    <property type="entry name" value="STRESS RESPONSE REGULATOR PROTEIN 1"/>
    <property type="match status" value="1"/>
</dbReference>
<evidence type="ECO:0000259" key="4">
    <source>
        <dbReference type="PROSITE" id="PS50110"/>
    </source>
</evidence>
<keyword evidence="3" id="KW-0812">Transmembrane</keyword>
<reference evidence="5" key="2">
    <citation type="submission" date="2022-08" db="EMBL/GenBank/DDBJ databases">
        <authorList>
            <person name="Dong C."/>
        </authorList>
    </citation>
    <scope>NUCLEOTIDE SEQUENCE</scope>
    <source>
        <strain evidence="5">59MF3M-4</strain>
    </source>
</reference>
<keyword evidence="3" id="KW-1133">Transmembrane helix</keyword>
<dbReference type="Proteomes" id="UP001147830">
    <property type="component" value="Unassembled WGS sequence"/>
</dbReference>
<sequence length="285" mass="30922">MTIKNALVVDDSKSARMMLQRLLSKINVQADAVDSAEAALSFLESRQPDVIFMDHMMPGMDGLEATQLIKSNPRTATIPTIMYTSKEGQEYQEMALSHGAHGVLAKPASHEAVMAVIQALDEPAANDEQKPQTAAIALVEIDKLVQKHLRNAIAEAKAEISAGLDATTQQLQTHQTHQIDLIQARMHQQQERWQQEVDKTLTEQALFQKTRAMNQRLAVSVADKLDKKNADDLIAIIKSSQTSLESTLAATRSEFQKALQQTAIKAAAAGAVIGALAGIAAALLL</sequence>
<dbReference type="GO" id="GO:0000160">
    <property type="term" value="P:phosphorelay signal transduction system"/>
    <property type="evidence" value="ECO:0007669"/>
    <property type="project" value="InterPro"/>
</dbReference>
<evidence type="ECO:0000313" key="6">
    <source>
        <dbReference type="Proteomes" id="UP001147830"/>
    </source>
</evidence>
<dbReference type="Gene3D" id="3.40.50.2300">
    <property type="match status" value="1"/>
</dbReference>
<dbReference type="RefSeq" id="WP_260974855.1">
    <property type="nucleotide sequence ID" value="NZ_JAOANI010000009.1"/>
</dbReference>
<reference evidence="5" key="1">
    <citation type="journal article" date="2022" name="Front. Microbiol.">
        <title>Genome-based taxonomic rearrangement of Oceanobacter-related bacteria including the description of Thalassolituus hydrocarbonoclasticus sp. nov. and Thalassolituus pacificus sp. nov. and emended description of the genus Thalassolituus.</title>
        <authorList>
            <person name="Dong C."/>
            <person name="Wei L."/>
            <person name="Wang J."/>
            <person name="Lai Q."/>
            <person name="Huang Z."/>
            <person name="Shao Z."/>
        </authorList>
    </citation>
    <scope>NUCLEOTIDE SEQUENCE</scope>
    <source>
        <strain evidence="5">59MF3M-4</strain>
    </source>
</reference>
<feature type="modified residue" description="4-aspartylphosphate" evidence="2">
    <location>
        <position position="54"/>
    </location>
</feature>
<gene>
    <name evidence="5" type="ORF">NYR02_02690</name>
</gene>
<dbReference type="InterPro" id="IPR011006">
    <property type="entry name" value="CheY-like_superfamily"/>
</dbReference>
<dbReference type="InterPro" id="IPR001789">
    <property type="entry name" value="Sig_transdc_resp-reg_receiver"/>
</dbReference>
<organism evidence="5 6">
    <name type="scientific">Thalassolituus pacificus</name>
    <dbReference type="NCBI Taxonomy" id="2975440"/>
    <lineage>
        <taxon>Bacteria</taxon>
        <taxon>Pseudomonadati</taxon>
        <taxon>Pseudomonadota</taxon>
        <taxon>Gammaproteobacteria</taxon>
        <taxon>Oceanospirillales</taxon>
        <taxon>Oceanospirillaceae</taxon>
        <taxon>Thalassolituus</taxon>
    </lineage>
</organism>
<dbReference type="PROSITE" id="PS50110">
    <property type="entry name" value="RESPONSE_REGULATORY"/>
    <property type="match status" value="1"/>
</dbReference>
<evidence type="ECO:0000256" key="1">
    <source>
        <dbReference type="ARBA" id="ARBA00022553"/>
    </source>
</evidence>
<keyword evidence="6" id="KW-1185">Reference proteome</keyword>
<evidence type="ECO:0000256" key="3">
    <source>
        <dbReference type="SAM" id="Phobius"/>
    </source>
</evidence>
<dbReference type="EMBL" id="JAOANI010000009">
    <property type="protein sequence ID" value="MCT7357929.1"/>
    <property type="molecule type" value="Genomic_DNA"/>
</dbReference>
<dbReference type="PANTHER" id="PTHR44591:SF3">
    <property type="entry name" value="RESPONSE REGULATORY DOMAIN-CONTAINING PROTEIN"/>
    <property type="match status" value="1"/>
</dbReference>
<name>A0A9X2WCU0_9GAMM</name>
<accession>A0A9X2WCU0</accession>
<keyword evidence="1 2" id="KW-0597">Phosphoprotein</keyword>
<dbReference type="CDD" id="cd00156">
    <property type="entry name" value="REC"/>
    <property type="match status" value="1"/>
</dbReference>
<dbReference type="SMART" id="SM00448">
    <property type="entry name" value="REC"/>
    <property type="match status" value="1"/>
</dbReference>
<dbReference type="SUPFAM" id="SSF52172">
    <property type="entry name" value="CheY-like"/>
    <property type="match status" value="1"/>
</dbReference>
<comment type="caution">
    <text evidence="5">The sequence shown here is derived from an EMBL/GenBank/DDBJ whole genome shotgun (WGS) entry which is preliminary data.</text>
</comment>
<keyword evidence="3" id="KW-0472">Membrane</keyword>
<feature type="transmembrane region" description="Helical" evidence="3">
    <location>
        <begin position="263"/>
        <end position="284"/>
    </location>
</feature>
<protein>
    <submittedName>
        <fullName evidence="5">Response regulator</fullName>
    </submittedName>
</protein>
<dbReference type="AlphaFoldDB" id="A0A9X2WCU0"/>
<feature type="domain" description="Response regulatory" evidence="4">
    <location>
        <begin position="5"/>
        <end position="121"/>
    </location>
</feature>
<evidence type="ECO:0000256" key="2">
    <source>
        <dbReference type="PROSITE-ProRule" id="PRU00169"/>
    </source>
</evidence>